<keyword evidence="1" id="KW-0812">Transmembrane</keyword>
<comment type="caution">
    <text evidence="3">The sequence shown here is derived from an EMBL/GenBank/DDBJ whole genome shotgun (WGS) entry which is preliminary data.</text>
</comment>
<protein>
    <recommendedName>
        <fullName evidence="2">DUF8173 domain-containing protein</fullName>
    </recommendedName>
</protein>
<evidence type="ECO:0000313" key="3">
    <source>
        <dbReference type="EMBL" id="PTX55018.1"/>
    </source>
</evidence>
<keyword evidence="4" id="KW-1185">Reference proteome</keyword>
<dbReference type="Proteomes" id="UP000244240">
    <property type="component" value="Unassembled WGS sequence"/>
</dbReference>
<reference evidence="3 4" key="1">
    <citation type="submission" date="2018-04" db="EMBL/GenBank/DDBJ databases">
        <title>Genomic Encyclopedia of Archaeal and Bacterial Type Strains, Phase II (KMG-II): from individual species to whole genera.</title>
        <authorList>
            <person name="Goeker M."/>
        </authorList>
    </citation>
    <scope>NUCLEOTIDE SEQUENCE [LARGE SCALE GENOMIC DNA]</scope>
    <source>
        <strain evidence="3 4">DSM 45787</strain>
    </source>
</reference>
<organism evidence="3 4">
    <name type="scientific">Melghirimyces profundicolus</name>
    <dbReference type="NCBI Taxonomy" id="1242148"/>
    <lineage>
        <taxon>Bacteria</taxon>
        <taxon>Bacillati</taxon>
        <taxon>Bacillota</taxon>
        <taxon>Bacilli</taxon>
        <taxon>Bacillales</taxon>
        <taxon>Thermoactinomycetaceae</taxon>
        <taxon>Melghirimyces</taxon>
    </lineage>
</organism>
<dbReference type="Pfam" id="PF26514">
    <property type="entry name" value="DUF8173"/>
    <property type="match status" value="1"/>
</dbReference>
<evidence type="ECO:0000259" key="2">
    <source>
        <dbReference type="Pfam" id="PF26514"/>
    </source>
</evidence>
<feature type="transmembrane region" description="Helical" evidence="1">
    <location>
        <begin position="211"/>
        <end position="231"/>
    </location>
</feature>
<gene>
    <name evidence="3" type="ORF">C8P63_12340</name>
</gene>
<evidence type="ECO:0000313" key="4">
    <source>
        <dbReference type="Proteomes" id="UP000244240"/>
    </source>
</evidence>
<dbReference type="OrthoDB" id="1786102at2"/>
<accession>A0A2T6BG26</accession>
<feature type="transmembrane region" description="Helical" evidence="1">
    <location>
        <begin position="188"/>
        <end position="205"/>
    </location>
</feature>
<evidence type="ECO:0000256" key="1">
    <source>
        <dbReference type="SAM" id="Phobius"/>
    </source>
</evidence>
<name>A0A2T6BG26_9BACL</name>
<proteinExistence type="predicted"/>
<feature type="transmembrane region" description="Helical" evidence="1">
    <location>
        <begin position="85"/>
        <end position="106"/>
    </location>
</feature>
<dbReference type="EMBL" id="QBKR01000023">
    <property type="protein sequence ID" value="PTX55018.1"/>
    <property type="molecule type" value="Genomic_DNA"/>
</dbReference>
<feature type="transmembrane region" description="Helical" evidence="1">
    <location>
        <begin position="153"/>
        <end position="176"/>
    </location>
</feature>
<feature type="domain" description="DUF8173" evidence="2">
    <location>
        <begin position="96"/>
        <end position="227"/>
    </location>
</feature>
<sequence length="247" mass="26982">MNRWISGLLILVLAAGLLLAFSFLERGSLAHHVFGTVAPHGDGSFGWHGGTGKHGMPDEGMKNSHFHGHADGDWNHGRRGGMGSVAAWIPTLIGIISLVALADAFLRRELDQTREHVTTAPWKSLWMGFLTVLITAAVSFLLGISIVGIPVVLALMVGLMIAIAIGFATLAIHAGTLVSDRLNWLTDARWKALILGAVLLAHLAWVPAVGWLVLTAILLTGLGGVMMHWVPRLRERWRTWREKRRNR</sequence>
<feature type="transmembrane region" description="Helical" evidence="1">
    <location>
        <begin position="126"/>
        <end position="147"/>
    </location>
</feature>
<keyword evidence="1" id="KW-1133">Transmembrane helix</keyword>
<dbReference type="InterPro" id="IPR058486">
    <property type="entry name" value="DUF8173"/>
</dbReference>
<dbReference type="RefSeq" id="WP_108025417.1">
    <property type="nucleotide sequence ID" value="NZ_QBKR01000023.1"/>
</dbReference>
<keyword evidence="1" id="KW-0472">Membrane</keyword>
<dbReference type="AlphaFoldDB" id="A0A2T6BG26"/>